<dbReference type="STRING" id="595528.A0A0D2WRC3"/>
<feature type="region of interest" description="Disordered" evidence="2">
    <location>
        <begin position="699"/>
        <end position="724"/>
    </location>
</feature>
<evidence type="ECO:0000256" key="2">
    <source>
        <dbReference type="SAM" id="MobiDB-lite"/>
    </source>
</evidence>
<comment type="similarity">
    <text evidence="1">Belongs to the sel-1 family.</text>
</comment>
<feature type="region of interest" description="Disordered" evidence="2">
    <location>
        <begin position="589"/>
        <end position="617"/>
    </location>
</feature>
<dbReference type="eggNOG" id="KOG1550">
    <property type="taxonomic scope" value="Eukaryota"/>
</dbReference>
<dbReference type="PhylomeDB" id="A0A0D2WRC3"/>
<dbReference type="EMBL" id="KE346367">
    <property type="protein sequence ID" value="KJE94430.1"/>
    <property type="molecule type" value="Genomic_DNA"/>
</dbReference>
<protein>
    <submittedName>
        <fullName evidence="3">Uncharacterized protein</fullName>
    </submittedName>
</protein>
<feature type="compositionally biased region" description="Acidic residues" evidence="2">
    <location>
        <begin position="73"/>
        <end position="84"/>
    </location>
</feature>
<feature type="region of interest" description="Disordered" evidence="2">
    <location>
        <begin position="157"/>
        <end position="227"/>
    </location>
</feature>
<dbReference type="InterPro" id="IPR006597">
    <property type="entry name" value="Sel1-like"/>
</dbReference>
<dbReference type="OrthoDB" id="442451at2759"/>
<feature type="compositionally biased region" description="Low complexity" evidence="2">
    <location>
        <begin position="408"/>
        <end position="420"/>
    </location>
</feature>
<sequence length="1176" mass="122164">MLRSLSSALLKRRRRSTADAMEEAHRRYFDLGNPASALPLYQKAAANGSGEALFMLALYEELSFYDHQQSPANDDDDEGDEGEGDNSHRSNMDVVDASDAARRLLPTLDATAASASTANASAASTVSSQSSTVGAVAVVGAGVVDSAAQSQSTAAASSHSLASTADRPAAAAVASTDREAATDSEAARPTTATTGQDDSASAVGVDTSSHHAQAQAQAPRPKAHAATTPQALEALLCRHRERAAELYAKAAEKQFGPALYMLAWFYRNQLGGLAKNLEKADELQRQANQAGCFDWLLKLSERACVAVGAHVVPDDRAIDVTCQRELVTASATVNSGAVASNKSQVSNLHPTLCSADAGKVKNATQQQVAPTSSNLLAMAAAQLAQAHQLNSPADPQPQAATCLISPEPHAASPSSSSSSSSAAAAATTAHKTQFVCGCVCDCGGFDVDATMIGAAALASPPLSPVRPQGLPESAVVGSEAVGASQRPSSPLDLTLHLHDSNVLPQTTAPSAPVGGPASAIPHTMQRAIRARASSTSAVGSIKRPTSPSPNPMSSPAARIPGQRRVSAGASYSSLAGIALSVIDAHASASSKSGAPSQTGSCSASGNTTPRQRDESPSTTFFASFRRRLSNSFLGSSSSINSSAAFCSTTSSGSAPATTTTTTTTTSTAPPATGRQAVSPTSSLLASAFIPIESRATSPDPLLSPSIFSRASSPEDPTRETPPRLSETFFGESVQQLATAIPSLVQPEPVVATSAAVFPQKASRASWSGVITPASSYPDTASAALPSSLNKTGSPAYHMTSCPQFLQPCTHHQHRLSSATRSRPTAHVQFAPQLASTSRVLSSSLFEDGLSDSEDLQILPPVLPPTARPSMLIHFHLARCFYHGLGVARDANQAMRLYRLAAAEGCVDAINGVGVMHNEGFGVPLDPRLSARLFKRASEGGCAMATYNLAVLHLKGLGVPRDPTLAFNTFLQVAHLSHTELAYLYETGTGTVKNMSEAIKHYTIAAAQGDANAQCNLGVLHGEGVAGVLPPNPTESARLFTLAANQGNANAQCNLARLHQTGIGTFWDLHEAVRLYRLSAAQFHGPALANLGVLFFNGASTVPRDVVEAARLFRIGADRGIGTCLFNYALCLETGKGVKKDRRTAVRYYREAYKKGHNPAGQNLRALLGLDAGDPVP</sequence>
<feature type="region of interest" description="Disordered" evidence="2">
    <location>
        <begin position="532"/>
        <end position="564"/>
    </location>
</feature>
<dbReference type="SMART" id="SM00671">
    <property type="entry name" value="SEL1"/>
    <property type="match status" value="10"/>
</dbReference>
<feature type="region of interest" description="Disordered" evidence="2">
    <location>
        <begin position="68"/>
        <end position="93"/>
    </location>
</feature>
<organism evidence="3 4">
    <name type="scientific">Capsaspora owczarzaki (strain ATCC 30864)</name>
    <dbReference type="NCBI Taxonomy" id="595528"/>
    <lineage>
        <taxon>Eukaryota</taxon>
        <taxon>Filasterea</taxon>
        <taxon>Capsaspora</taxon>
    </lineage>
</organism>
<keyword evidence="4" id="KW-1185">Reference proteome</keyword>
<name>A0A0D2WRC3_CAPO3</name>
<dbReference type="PANTHER" id="PTHR11102:SF160">
    <property type="entry name" value="ERAD-ASSOCIATED E3 UBIQUITIN-PROTEIN LIGASE COMPONENT HRD3"/>
    <property type="match status" value="1"/>
</dbReference>
<accession>A0A0D2WRC3</accession>
<dbReference type="InParanoid" id="A0A0D2WRC3"/>
<evidence type="ECO:0000256" key="1">
    <source>
        <dbReference type="ARBA" id="ARBA00038101"/>
    </source>
</evidence>
<proteinExistence type="inferred from homology"/>
<feature type="region of interest" description="Disordered" evidence="2">
    <location>
        <begin position="644"/>
        <end position="679"/>
    </location>
</feature>
<evidence type="ECO:0000313" key="3">
    <source>
        <dbReference type="EMBL" id="KJE94430.1"/>
    </source>
</evidence>
<evidence type="ECO:0000313" key="4">
    <source>
        <dbReference type="Proteomes" id="UP000008743"/>
    </source>
</evidence>
<dbReference type="InterPro" id="IPR011990">
    <property type="entry name" value="TPR-like_helical_dom_sf"/>
</dbReference>
<dbReference type="SUPFAM" id="SSF81901">
    <property type="entry name" value="HCP-like"/>
    <property type="match status" value="3"/>
</dbReference>
<feature type="compositionally biased region" description="Low complexity" evidence="2">
    <location>
        <begin position="644"/>
        <end position="673"/>
    </location>
</feature>
<dbReference type="InterPro" id="IPR050767">
    <property type="entry name" value="Sel1_AlgK"/>
</dbReference>
<dbReference type="RefSeq" id="XP_004346758.2">
    <property type="nucleotide sequence ID" value="XM_004346708.2"/>
</dbReference>
<dbReference type="Gene3D" id="1.25.40.10">
    <property type="entry name" value="Tetratricopeptide repeat domain"/>
    <property type="match status" value="3"/>
</dbReference>
<reference evidence="4" key="1">
    <citation type="submission" date="2011-02" db="EMBL/GenBank/DDBJ databases">
        <title>The Genome Sequence of Capsaspora owczarzaki ATCC 30864.</title>
        <authorList>
            <person name="Russ C."/>
            <person name="Cuomo C."/>
            <person name="Burger G."/>
            <person name="Gray M.W."/>
            <person name="Holland P.W.H."/>
            <person name="King N."/>
            <person name="Lang F.B.F."/>
            <person name="Roger A.J."/>
            <person name="Ruiz-Trillo I."/>
            <person name="Young S.K."/>
            <person name="Zeng Q."/>
            <person name="Gargeya S."/>
            <person name="Alvarado L."/>
            <person name="Berlin A."/>
            <person name="Chapman S.B."/>
            <person name="Chen Z."/>
            <person name="Freedman E."/>
            <person name="Gellesch M."/>
            <person name="Goldberg J."/>
            <person name="Griggs A."/>
            <person name="Gujja S."/>
            <person name="Heilman E."/>
            <person name="Heiman D."/>
            <person name="Howarth C."/>
            <person name="Mehta T."/>
            <person name="Neiman D."/>
            <person name="Pearson M."/>
            <person name="Roberts A."/>
            <person name="Saif S."/>
            <person name="Shea T."/>
            <person name="Shenoy N."/>
            <person name="Sisk P."/>
            <person name="Stolte C."/>
            <person name="Sykes S."/>
            <person name="White J."/>
            <person name="Yandava C."/>
            <person name="Haas B."/>
            <person name="Nusbaum C."/>
            <person name="Birren B."/>
        </authorList>
    </citation>
    <scope>NUCLEOTIDE SEQUENCE</scope>
    <source>
        <strain evidence="4">ATCC 30864</strain>
    </source>
</reference>
<feature type="compositionally biased region" description="Polar residues" evidence="2">
    <location>
        <begin position="190"/>
        <end position="199"/>
    </location>
</feature>
<feature type="compositionally biased region" description="Polar residues" evidence="2">
    <location>
        <begin position="589"/>
        <end position="609"/>
    </location>
</feature>
<gene>
    <name evidence="3" type="ORF">CAOG_005073</name>
</gene>
<feature type="compositionally biased region" description="Low complexity" evidence="2">
    <location>
        <begin position="210"/>
        <end position="226"/>
    </location>
</feature>
<dbReference type="Proteomes" id="UP000008743">
    <property type="component" value="Unassembled WGS sequence"/>
</dbReference>
<dbReference type="Pfam" id="PF08238">
    <property type="entry name" value="Sel1"/>
    <property type="match status" value="10"/>
</dbReference>
<dbReference type="AlphaFoldDB" id="A0A0D2WRC3"/>
<dbReference type="PANTHER" id="PTHR11102">
    <property type="entry name" value="SEL-1-LIKE PROTEIN"/>
    <property type="match status" value="1"/>
</dbReference>
<feature type="region of interest" description="Disordered" evidence="2">
    <location>
        <begin position="387"/>
        <end position="420"/>
    </location>
</feature>